<dbReference type="KEGG" id="nmf:NMS_2367"/>
<evidence type="ECO:0000313" key="4">
    <source>
        <dbReference type="EMBL" id="BAO56376.1"/>
    </source>
</evidence>
<dbReference type="GO" id="GO:0008233">
    <property type="term" value="F:peptidase activity"/>
    <property type="evidence" value="ECO:0007669"/>
    <property type="project" value="UniProtKB-KW"/>
</dbReference>
<dbReference type="PANTHER" id="PTHR43420:SF47">
    <property type="entry name" value="N-ACETYLTRANSFERASE DOMAIN-CONTAINING PROTEIN"/>
    <property type="match status" value="1"/>
</dbReference>
<evidence type="ECO:0000313" key="5">
    <source>
        <dbReference type="Proteomes" id="UP000031760"/>
    </source>
</evidence>
<dbReference type="InterPro" id="IPR050680">
    <property type="entry name" value="YpeA/RimI_acetyltransf"/>
</dbReference>
<dbReference type="InterPro" id="IPR016181">
    <property type="entry name" value="Acyl_CoA_acyltransferase"/>
</dbReference>
<dbReference type="STRING" id="1454201.NMS_2367"/>
<dbReference type="PANTHER" id="PTHR43420">
    <property type="entry name" value="ACETYLTRANSFERASE"/>
    <property type="match status" value="1"/>
</dbReference>
<accession>W8W0I3</accession>
<keyword evidence="2" id="KW-0012">Acyltransferase</keyword>
<keyword evidence="5" id="KW-1185">Reference proteome</keyword>
<dbReference type="EMBL" id="AP014548">
    <property type="protein sequence ID" value="BAO56376.1"/>
    <property type="molecule type" value="Genomic_DNA"/>
</dbReference>
<evidence type="ECO:0000259" key="3">
    <source>
        <dbReference type="PROSITE" id="PS51186"/>
    </source>
</evidence>
<gene>
    <name evidence="4" type="ORF">NMS_2367</name>
</gene>
<dbReference type="CDD" id="cd04301">
    <property type="entry name" value="NAT_SF"/>
    <property type="match status" value="1"/>
</dbReference>
<dbReference type="Proteomes" id="UP000031760">
    <property type="component" value="Chromosome"/>
</dbReference>
<dbReference type="PROSITE" id="PS51186">
    <property type="entry name" value="GNAT"/>
    <property type="match status" value="1"/>
</dbReference>
<proteinExistence type="predicted"/>
<dbReference type="InterPro" id="IPR000182">
    <property type="entry name" value="GNAT_dom"/>
</dbReference>
<sequence length="185" mass="22048">MMLKPATINDKLRLLPIGIDEQERLRRMMHLIYKPIYRHLWKDDGEAYVESQYNKDQVLTELSLPNARYYFVEYKSEVVGMLRFLFDCPYEKSPNLNTTKLHRIYLDPATHGSGIGSQLIDYVFEQAIKNNQKSVWLECMDTQEPAIRFYKKKGFYIERPFTLDSPTMNKEFRGMYLMKYDLEAC</sequence>
<keyword evidence="4" id="KW-0378">Hydrolase</keyword>
<dbReference type="HOGENOM" id="CLU_013985_18_0_10"/>
<dbReference type="GO" id="GO:0016747">
    <property type="term" value="F:acyltransferase activity, transferring groups other than amino-acyl groups"/>
    <property type="evidence" value="ECO:0007669"/>
    <property type="project" value="InterPro"/>
</dbReference>
<keyword evidence="4" id="KW-0645">Protease</keyword>
<dbReference type="Gene3D" id="3.40.630.30">
    <property type="match status" value="1"/>
</dbReference>
<dbReference type="AlphaFoldDB" id="W8W0I3"/>
<keyword evidence="1" id="KW-0808">Transferase</keyword>
<evidence type="ECO:0000256" key="1">
    <source>
        <dbReference type="ARBA" id="ARBA00022679"/>
    </source>
</evidence>
<dbReference type="GO" id="GO:0006508">
    <property type="term" value="P:proteolysis"/>
    <property type="evidence" value="ECO:0007669"/>
    <property type="project" value="UniProtKB-KW"/>
</dbReference>
<dbReference type="Pfam" id="PF00583">
    <property type="entry name" value="Acetyltransf_1"/>
    <property type="match status" value="1"/>
</dbReference>
<protein>
    <submittedName>
        <fullName evidence="4">Protease synthase and sporulation negative regulatory protein pai 1</fullName>
    </submittedName>
</protein>
<name>W8W0I3_9FLAO</name>
<organism evidence="4 5">
    <name type="scientific">Nonlabens marinus S1-08</name>
    <dbReference type="NCBI Taxonomy" id="1454201"/>
    <lineage>
        <taxon>Bacteria</taxon>
        <taxon>Pseudomonadati</taxon>
        <taxon>Bacteroidota</taxon>
        <taxon>Flavobacteriia</taxon>
        <taxon>Flavobacteriales</taxon>
        <taxon>Flavobacteriaceae</taxon>
        <taxon>Nonlabens</taxon>
    </lineage>
</organism>
<dbReference type="SUPFAM" id="SSF55729">
    <property type="entry name" value="Acyl-CoA N-acyltransferases (Nat)"/>
    <property type="match status" value="1"/>
</dbReference>
<evidence type="ECO:0000256" key="2">
    <source>
        <dbReference type="ARBA" id="ARBA00023315"/>
    </source>
</evidence>
<reference evidence="4 5" key="1">
    <citation type="journal article" date="2014" name="Proc. Natl. Acad. Sci. U.S.A.">
        <title>Functional characterization of flavobacteria rhodopsins reveals a unique class of light-driven chloride pump in bacteria.</title>
        <authorList>
            <person name="Yoshizawa S."/>
            <person name="Kumagai Y."/>
            <person name="Kim H."/>
            <person name="Ogura Y."/>
            <person name="Hayashi T."/>
            <person name="Iwasaki W."/>
            <person name="DeLong E.F."/>
            <person name="Kogure K."/>
        </authorList>
    </citation>
    <scope>NUCLEOTIDE SEQUENCE [LARGE SCALE GENOMIC DNA]</scope>
    <source>
        <strain evidence="4 5">S1-08</strain>
    </source>
</reference>
<feature type="domain" description="N-acetyltransferase" evidence="3">
    <location>
        <begin position="28"/>
        <end position="183"/>
    </location>
</feature>